<keyword evidence="2" id="KW-1185">Reference proteome</keyword>
<organism evidence="1 2">
    <name type="scientific">Caerostris darwini</name>
    <dbReference type="NCBI Taxonomy" id="1538125"/>
    <lineage>
        <taxon>Eukaryota</taxon>
        <taxon>Metazoa</taxon>
        <taxon>Ecdysozoa</taxon>
        <taxon>Arthropoda</taxon>
        <taxon>Chelicerata</taxon>
        <taxon>Arachnida</taxon>
        <taxon>Araneae</taxon>
        <taxon>Araneomorphae</taxon>
        <taxon>Entelegynae</taxon>
        <taxon>Araneoidea</taxon>
        <taxon>Araneidae</taxon>
        <taxon>Caerostris</taxon>
    </lineage>
</organism>
<comment type="caution">
    <text evidence="1">The sequence shown here is derived from an EMBL/GenBank/DDBJ whole genome shotgun (WGS) entry which is preliminary data.</text>
</comment>
<gene>
    <name evidence="1" type="primary">TPTE2</name>
    <name evidence="1" type="ORF">CDAR_9221</name>
</gene>
<dbReference type="EMBL" id="BPLQ01013729">
    <property type="protein sequence ID" value="GIY74296.1"/>
    <property type="molecule type" value="Genomic_DNA"/>
</dbReference>
<feature type="non-terminal residue" evidence="1">
    <location>
        <position position="1"/>
    </location>
</feature>
<evidence type="ECO:0000313" key="2">
    <source>
        <dbReference type="Proteomes" id="UP001054837"/>
    </source>
</evidence>
<name>A0AAV4VWY9_9ARAC</name>
<dbReference type="Proteomes" id="UP001054837">
    <property type="component" value="Unassembled WGS sequence"/>
</dbReference>
<sequence length="68" mass="7631">LDCFGNRCTNLTKSSKFLGVETPSQNRYVGYFQKVKEKCNGVPPEEIPLGLQQVKITVIVDFMYSGTL</sequence>
<protein>
    <submittedName>
        <fullName evidence="1">Phosphatidylinositol-3,4,5-trisphosphate 3-phosphatase</fullName>
    </submittedName>
</protein>
<evidence type="ECO:0000313" key="1">
    <source>
        <dbReference type="EMBL" id="GIY74296.1"/>
    </source>
</evidence>
<proteinExistence type="predicted"/>
<accession>A0AAV4VWY9</accession>
<reference evidence="1 2" key="1">
    <citation type="submission" date="2021-06" db="EMBL/GenBank/DDBJ databases">
        <title>Caerostris darwini draft genome.</title>
        <authorList>
            <person name="Kono N."/>
            <person name="Arakawa K."/>
        </authorList>
    </citation>
    <scope>NUCLEOTIDE SEQUENCE [LARGE SCALE GENOMIC DNA]</scope>
</reference>
<dbReference type="AlphaFoldDB" id="A0AAV4VWY9"/>